<dbReference type="OrthoDB" id="2130750at2759"/>
<feature type="region of interest" description="Disordered" evidence="1">
    <location>
        <begin position="703"/>
        <end position="954"/>
    </location>
</feature>
<dbReference type="Gene3D" id="2.30.30.190">
    <property type="entry name" value="CAP Gly-rich-like domain"/>
    <property type="match status" value="1"/>
</dbReference>
<organism evidence="3 4">
    <name type="scientific">Microbotryum saponariae</name>
    <dbReference type="NCBI Taxonomy" id="289078"/>
    <lineage>
        <taxon>Eukaryota</taxon>
        <taxon>Fungi</taxon>
        <taxon>Dikarya</taxon>
        <taxon>Basidiomycota</taxon>
        <taxon>Pucciniomycotina</taxon>
        <taxon>Microbotryomycetes</taxon>
        <taxon>Microbotryales</taxon>
        <taxon>Microbotryaceae</taxon>
        <taxon>Microbotryum</taxon>
    </lineage>
</organism>
<feature type="compositionally biased region" description="Polar residues" evidence="1">
    <location>
        <begin position="944"/>
        <end position="954"/>
    </location>
</feature>
<dbReference type="CDD" id="cd18186">
    <property type="entry name" value="BTB_POZ_ZBTB_KLHL-like"/>
    <property type="match status" value="1"/>
</dbReference>
<dbReference type="SUPFAM" id="SSF74924">
    <property type="entry name" value="Cap-Gly domain"/>
    <property type="match status" value="1"/>
</dbReference>
<accession>A0A2X0NPX1</accession>
<dbReference type="SMART" id="SM00225">
    <property type="entry name" value="BTB"/>
    <property type="match status" value="1"/>
</dbReference>
<dbReference type="InterPro" id="IPR011333">
    <property type="entry name" value="SKP1/BTB/POZ_sf"/>
</dbReference>
<name>A0A2X0NPX1_9BASI</name>
<feature type="region of interest" description="Disordered" evidence="1">
    <location>
        <begin position="1085"/>
        <end position="1106"/>
    </location>
</feature>
<keyword evidence="4" id="KW-1185">Reference proteome</keyword>
<dbReference type="Proteomes" id="UP000249723">
    <property type="component" value="Unassembled WGS sequence"/>
</dbReference>
<dbReference type="Pfam" id="PF00651">
    <property type="entry name" value="BTB"/>
    <property type="match status" value="1"/>
</dbReference>
<feature type="domain" description="BTB" evidence="2">
    <location>
        <begin position="316"/>
        <end position="390"/>
    </location>
</feature>
<dbReference type="SUPFAM" id="SSF54695">
    <property type="entry name" value="POZ domain"/>
    <property type="match status" value="1"/>
</dbReference>
<sequence>MTSEQRPPTRIRFTPECLAHLAVGCPFARRLWSALSPNPHPVFVDFVCPAVSRSERRLVELRILFFHSIWKLCRRRRFSSDLLEPITETDFEGLRASIQESKGRLVSLDWSPPRVTVASTEQSSCQKWLADLSKLRHEARRFFGDVCWAAHGPTRPGRSRPDEVLVYAHKAIVYSRSSGSFQERFIQCSPALHRSDSVASSFNTGTSARDDARDAHFLRSTSSASLESMVTATTSSATLIAESSGHVVRLMLADTDPALFEAWLDVLYLGTQGTEGVHVLFEGFHESIREDSVPGLTGIAKLREDLLYCWRSKLYADVTIVLDDGGDAASSFASHRAILAARVPYFACILLGEFRDARTCILTLPSPLFSSASFTFILGYVYSGTLHFSSRKFDLATALEIWRGAAFLGLDNLQEQVEVSIESMITPNRAARIYRFALAPDVQSARLARGALMVITGHFGQVWDSAYIGTLDHSSQKALFDQVCSGVSAETSTSVVKQALQLRKRIETNRHAWVHHIRAMLDAVEEHLAEVLSRDLAAVVTSESFVDLIDGVGFSADALEHLLELVVRGLAESRACATYQALVGSVLLREEGILIDAKVLVEDARNGIAKYIKTRWMSIRDTGEFTRLQAWCLKELADHISVAEAELLYQPTASKRPPIRTSVITPTIARPPSKLVLNKNAQWQLASGENQLRALDSGSVRSPDLAAHIGPPIVDVPGRTTHIDPPGSAARGDERPSDRTSAARHARSLGSASSSSRIVRSASASNTAHHRVPAGRRGPTGSTSTEIAPGTAGTCVSTSFDGATTVRAGRREAGVSPTLASEVSTASKTRSRTGSVDSRASPTSSGRIHRPSKNPPAIQGLSAPSTNIPLRCEPVGGPATSRETSDSTSTSKPPTGISPLYPPKLARRTTSAVSLTAVRAPSSRPNVLNSKKSSPDSEARLHLSKSTPQPSANLNVQDRITNEDSLAICASRDARTKLPFQRHQNPRGTTLLAGIPCIATINKSDVRRIQIKAVVRYIGPVEWATPDTHWVGVEVAEGDIPAEVEANDEWNDGSRDGFRYFDLRRYAEPTARRDAEIGEQAEYQLASATREAPTRSRPRSSLGVNARGESMEVSRGLFVRPSSIVYVL</sequence>
<dbReference type="EMBL" id="FMWP01000047">
    <property type="protein sequence ID" value="SCZ93302.1"/>
    <property type="molecule type" value="Genomic_DNA"/>
</dbReference>
<evidence type="ECO:0000313" key="3">
    <source>
        <dbReference type="EMBL" id="SCZ93302.1"/>
    </source>
</evidence>
<gene>
    <name evidence="3" type="ORF">BZ3500_MVSOF-1268-A1-R1_CHR6-2G08595</name>
</gene>
<dbReference type="PANTHER" id="PTHR22427">
    <property type="entry name" value="GH15728P"/>
    <property type="match status" value="1"/>
</dbReference>
<feature type="compositionally biased region" description="Low complexity" evidence="1">
    <location>
        <begin position="748"/>
        <end position="765"/>
    </location>
</feature>
<dbReference type="PROSITE" id="PS50097">
    <property type="entry name" value="BTB"/>
    <property type="match status" value="1"/>
</dbReference>
<dbReference type="STRING" id="289078.A0A2X0NPX1"/>
<evidence type="ECO:0000313" key="4">
    <source>
        <dbReference type="Proteomes" id="UP000249723"/>
    </source>
</evidence>
<protein>
    <submittedName>
        <fullName evidence="3">BZ3500_MvSof-1268-A1-R1_Chr6-2g08595 protein</fullName>
    </submittedName>
</protein>
<reference evidence="4" key="1">
    <citation type="submission" date="2016-10" db="EMBL/GenBank/DDBJ databases">
        <authorList>
            <person name="Jeantristanb JTB J.-T."/>
            <person name="Ricardo R."/>
        </authorList>
    </citation>
    <scope>NUCLEOTIDE SEQUENCE [LARGE SCALE GENOMIC DNA]</scope>
</reference>
<dbReference type="AlphaFoldDB" id="A0A2X0NPX1"/>
<evidence type="ECO:0000259" key="2">
    <source>
        <dbReference type="PROSITE" id="PS50097"/>
    </source>
</evidence>
<evidence type="ECO:0000256" key="1">
    <source>
        <dbReference type="SAM" id="MobiDB-lite"/>
    </source>
</evidence>
<feature type="compositionally biased region" description="Polar residues" evidence="1">
    <location>
        <begin position="923"/>
        <end position="932"/>
    </location>
</feature>
<dbReference type="InterPro" id="IPR000210">
    <property type="entry name" value="BTB/POZ_dom"/>
</dbReference>
<dbReference type="Gene3D" id="3.30.710.10">
    <property type="entry name" value="Potassium Channel Kv1.1, Chain A"/>
    <property type="match status" value="1"/>
</dbReference>
<proteinExistence type="predicted"/>
<feature type="compositionally biased region" description="Low complexity" evidence="1">
    <location>
        <begin position="880"/>
        <end position="895"/>
    </location>
</feature>
<dbReference type="PANTHER" id="PTHR22427:SF7">
    <property type="entry name" value="GH15728P"/>
    <property type="match status" value="1"/>
</dbReference>
<dbReference type="InterPro" id="IPR036859">
    <property type="entry name" value="CAP-Gly_dom_sf"/>
</dbReference>
<feature type="compositionally biased region" description="Polar residues" evidence="1">
    <location>
        <begin position="818"/>
        <end position="846"/>
    </location>
</feature>